<proteinExistence type="inferred from homology"/>
<dbReference type="InterPro" id="IPR010285">
    <property type="entry name" value="DNA_helicase_pif1-like_DEAD"/>
</dbReference>
<keyword evidence="1" id="KW-0378">Hydrolase</keyword>
<dbReference type="PANTHER" id="PTHR10492:SF94">
    <property type="entry name" value="ATP-DEPENDENT DNA HELICASE"/>
    <property type="match status" value="1"/>
</dbReference>
<keyword evidence="1" id="KW-0067">ATP-binding</keyword>
<dbReference type="GO" id="GO:0000723">
    <property type="term" value="P:telomere maintenance"/>
    <property type="evidence" value="ECO:0007669"/>
    <property type="project" value="InterPro"/>
</dbReference>
<keyword evidence="1" id="KW-0234">DNA repair</keyword>
<gene>
    <name evidence="3" type="ORF">KK1_044220</name>
</gene>
<dbReference type="InterPro" id="IPR027417">
    <property type="entry name" value="P-loop_NTPase"/>
</dbReference>
<name>A0A151QWT9_CAJCA</name>
<protein>
    <recommendedName>
        <fullName evidence="1">ATP-dependent DNA helicase</fullName>
        <ecNumber evidence="1">5.6.2.3</ecNumber>
    </recommendedName>
</protein>
<dbReference type="GO" id="GO:0016887">
    <property type="term" value="F:ATP hydrolysis activity"/>
    <property type="evidence" value="ECO:0007669"/>
    <property type="project" value="RHEA"/>
</dbReference>
<accession>A0A151QWT9</accession>
<evidence type="ECO:0000313" key="3">
    <source>
        <dbReference type="EMBL" id="KYP34780.1"/>
    </source>
</evidence>
<dbReference type="SUPFAM" id="SSF52540">
    <property type="entry name" value="P-loop containing nucleoside triphosphate hydrolases"/>
    <property type="match status" value="1"/>
</dbReference>
<dbReference type="Gene3D" id="3.40.50.300">
    <property type="entry name" value="P-loop containing nucleotide triphosphate hydrolases"/>
    <property type="match status" value="1"/>
</dbReference>
<dbReference type="Gramene" id="C.cajan_42360.t">
    <property type="protein sequence ID" value="C.cajan_42360.t.cds1"/>
    <property type="gene ID" value="C.cajan_42360"/>
</dbReference>
<comment type="cofactor">
    <cofactor evidence="1">
        <name>Mg(2+)</name>
        <dbReference type="ChEBI" id="CHEBI:18420"/>
    </cofactor>
</comment>
<dbReference type="GO" id="GO:0006281">
    <property type="term" value="P:DNA repair"/>
    <property type="evidence" value="ECO:0007669"/>
    <property type="project" value="UniProtKB-KW"/>
</dbReference>
<evidence type="ECO:0000313" key="4">
    <source>
        <dbReference type="Proteomes" id="UP000075243"/>
    </source>
</evidence>
<sequence length="266" mass="29885">MPYALRSLFVTILIFCEPTNIRQLWDDFYTYMMEDYPSTSVAATTSCINMLLKDLNDLLIQHGKQITDYDLPTITMENTHSSLMPRVIQEELSIQVDNEDLESLLKLNNDQLIAFNAIMDVINNKQSQVFFVDGPRGTGKTFLYRTLIAKVRSKGQIVLATTSSGIVVTLLPGGRTAHSRFKIPINVEADSFCFISKQSDLAKLIREITTIIWDEAPMTNRYAFEALDRSLKDILDCNAPFGGKIMILGGDFCQVLPVVLKGTKAK</sequence>
<keyword evidence="4" id="KW-1185">Reference proteome</keyword>
<dbReference type="EC" id="5.6.2.3" evidence="1"/>
<evidence type="ECO:0000259" key="2">
    <source>
        <dbReference type="Pfam" id="PF05970"/>
    </source>
</evidence>
<reference evidence="3" key="1">
    <citation type="journal article" date="2012" name="Nat. Biotechnol.">
        <title>Draft genome sequence of pigeonpea (Cajanus cajan), an orphan legume crop of resource-poor farmers.</title>
        <authorList>
            <person name="Varshney R.K."/>
            <person name="Chen W."/>
            <person name="Li Y."/>
            <person name="Bharti A.K."/>
            <person name="Saxena R.K."/>
            <person name="Schlueter J.A."/>
            <person name="Donoghue M.T."/>
            <person name="Azam S."/>
            <person name="Fan G."/>
            <person name="Whaley A.M."/>
            <person name="Farmer A.D."/>
            <person name="Sheridan J."/>
            <person name="Iwata A."/>
            <person name="Tuteja R."/>
            <person name="Penmetsa R.V."/>
            <person name="Wu W."/>
            <person name="Upadhyaya H.D."/>
            <person name="Yang S.P."/>
            <person name="Shah T."/>
            <person name="Saxena K.B."/>
            <person name="Michael T."/>
            <person name="McCombie W.R."/>
            <person name="Yang B."/>
            <person name="Zhang G."/>
            <person name="Yang H."/>
            <person name="Wang J."/>
            <person name="Spillane C."/>
            <person name="Cook D.R."/>
            <person name="May G.D."/>
            <person name="Xu X."/>
            <person name="Jackson S.A."/>
        </authorList>
    </citation>
    <scope>NUCLEOTIDE SEQUENCE [LARGE SCALE GENOMIC DNA]</scope>
</reference>
<dbReference type="PANTHER" id="PTHR10492">
    <property type="match status" value="1"/>
</dbReference>
<comment type="catalytic activity">
    <reaction evidence="1">
        <text>ATP + H2O = ADP + phosphate + H(+)</text>
        <dbReference type="Rhea" id="RHEA:13065"/>
        <dbReference type="ChEBI" id="CHEBI:15377"/>
        <dbReference type="ChEBI" id="CHEBI:15378"/>
        <dbReference type="ChEBI" id="CHEBI:30616"/>
        <dbReference type="ChEBI" id="CHEBI:43474"/>
        <dbReference type="ChEBI" id="CHEBI:456216"/>
        <dbReference type="EC" id="5.6.2.3"/>
    </reaction>
</comment>
<dbReference type="GO" id="GO:0043139">
    <property type="term" value="F:5'-3' DNA helicase activity"/>
    <property type="evidence" value="ECO:0007669"/>
    <property type="project" value="UniProtKB-EC"/>
</dbReference>
<dbReference type="GO" id="GO:0005524">
    <property type="term" value="F:ATP binding"/>
    <property type="evidence" value="ECO:0007669"/>
    <property type="project" value="UniProtKB-KW"/>
</dbReference>
<organism evidence="3 4">
    <name type="scientific">Cajanus cajan</name>
    <name type="common">Pigeon pea</name>
    <name type="synonym">Cajanus indicus</name>
    <dbReference type="NCBI Taxonomy" id="3821"/>
    <lineage>
        <taxon>Eukaryota</taxon>
        <taxon>Viridiplantae</taxon>
        <taxon>Streptophyta</taxon>
        <taxon>Embryophyta</taxon>
        <taxon>Tracheophyta</taxon>
        <taxon>Spermatophyta</taxon>
        <taxon>Magnoliopsida</taxon>
        <taxon>eudicotyledons</taxon>
        <taxon>Gunneridae</taxon>
        <taxon>Pentapetalae</taxon>
        <taxon>rosids</taxon>
        <taxon>fabids</taxon>
        <taxon>Fabales</taxon>
        <taxon>Fabaceae</taxon>
        <taxon>Papilionoideae</taxon>
        <taxon>50 kb inversion clade</taxon>
        <taxon>NPAAA clade</taxon>
        <taxon>indigoferoid/millettioid clade</taxon>
        <taxon>Phaseoleae</taxon>
        <taxon>Cajanus</taxon>
    </lineage>
</organism>
<dbReference type="Proteomes" id="UP000075243">
    <property type="component" value="Unassembled WGS sequence"/>
</dbReference>
<dbReference type="GO" id="GO:0006310">
    <property type="term" value="P:DNA recombination"/>
    <property type="evidence" value="ECO:0007669"/>
    <property type="project" value="UniProtKB-KW"/>
</dbReference>
<keyword evidence="1" id="KW-0347">Helicase</keyword>
<comment type="similarity">
    <text evidence="1">Belongs to the helicase family.</text>
</comment>
<dbReference type="OMA" id="HNSHANE"/>
<keyword evidence="1" id="KW-0547">Nucleotide-binding</keyword>
<dbReference type="EMBL" id="KQ484517">
    <property type="protein sequence ID" value="KYP34780.1"/>
    <property type="molecule type" value="Genomic_DNA"/>
</dbReference>
<dbReference type="Pfam" id="PF05970">
    <property type="entry name" value="PIF1"/>
    <property type="match status" value="1"/>
</dbReference>
<evidence type="ECO:0000256" key="1">
    <source>
        <dbReference type="RuleBase" id="RU363044"/>
    </source>
</evidence>
<dbReference type="STRING" id="3821.A0A151QWT9"/>
<keyword evidence="1" id="KW-0233">DNA recombination</keyword>
<dbReference type="AlphaFoldDB" id="A0A151QWT9"/>
<keyword evidence="1" id="KW-0227">DNA damage</keyword>
<feature type="domain" description="DNA helicase Pif1-like DEAD-box helicase" evidence="2">
    <location>
        <begin position="106"/>
        <end position="265"/>
    </location>
</feature>